<dbReference type="RefSeq" id="WP_036651162.1">
    <property type="nucleotide sequence ID" value="NZ_JQCR01000002.1"/>
</dbReference>
<proteinExistence type="predicted"/>
<dbReference type="OrthoDB" id="2649733at2"/>
<keyword evidence="1" id="KW-0812">Transmembrane</keyword>
<comment type="caution">
    <text evidence="2">The sequence shown here is derived from an EMBL/GenBank/DDBJ whole genome shotgun (WGS) entry which is preliminary data.</text>
</comment>
<evidence type="ECO:0000313" key="2">
    <source>
        <dbReference type="EMBL" id="KGE19783.1"/>
    </source>
</evidence>
<accession>A0A098MCK8</accession>
<sequence>MRGYNIWRPLMLIAVAFLTNSLVSNVCSLLGMTPDTASNLGILAMIIVALVMYTRMTKPRRRK</sequence>
<protein>
    <submittedName>
        <fullName evidence="2">Uncharacterized protein</fullName>
    </submittedName>
</protein>
<name>A0A098MCK8_9BACL</name>
<keyword evidence="1" id="KW-0472">Membrane</keyword>
<evidence type="ECO:0000256" key="1">
    <source>
        <dbReference type="SAM" id="Phobius"/>
    </source>
</evidence>
<feature type="transmembrane region" description="Helical" evidence="1">
    <location>
        <begin position="12"/>
        <end position="31"/>
    </location>
</feature>
<keyword evidence="1" id="KW-1133">Transmembrane helix</keyword>
<gene>
    <name evidence="2" type="ORF">PWYN_10870</name>
</gene>
<reference evidence="2 3" key="1">
    <citation type="submission" date="2014-08" db="EMBL/GenBank/DDBJ databases">
        <authorList>
            <person name="den Bakker H.C."/>
        </authorList>
    </citation>
    <scope>NUCLEOTIDE SEQUENCE [LARGE SCALE GENOMIC DNA]</scope>
    <source>
        <strain evidence="2 3">DSM 18334</strain>
    </source>
</reference>
<feature type="transmembrane region" description="Helical" evidence="1">
    <location>
        <begin position="37"/>
        <end position="54"/>
    </location>
</feature>
<evidence type="ECO:0000313" key="3">
    <source>
        <dbReference type="Proteomes" id="UP000029734"/>
    </source>
</evidence>
<dbReference type="AlphaFoldDB" id="A0A098MCK8"/>
<dbReference type="Proteomes" id="UP000029734">
    <property type="component" value="Unassembled WGS sequence"/>
</dbReference>
<reference evidence="2 3" key="2">
    <citation type="submission" date="2014-10" db="EMBL/GenBank/DDBJ databases">
        <title>Comparative genomics of the Paenibacillus odorifer group.</title>
        <authorList>
            <person name="Tsai Y.-C."/>
            <person name="Martin N."/>
            <person name="Korlach J."/>
            <person name="Wiedmann M."/>
        </authorList>
    </citation>
    <scope>NUCLEOTIDE SEQUENCE [LARGE SCALE GENOMIC DNA]</scope>
    <source>
        <strain evidence="2 3">DSM 18334</strain>
    </source>
</reference>
<dbReference type="STRING" id="268407.PWYN_10870"/>
<organism evidence="2 3">
    <name type="scientific">Paenibacillus wynnii</name>
    <dbReference type="NCBI Taxonomy" id="268407"/>
    <lineage>
        <taxon>Bacteria</taxon>
        <taxon>Bacillati</taxon>
        <taxon>Bacillota</taxon>
        <taxon>Bacilli</taxon>
        <taxon>Bacillales</taxon>
        <taxon>Paenibacillaceae</taxon>
        <taxon>Paenibacillus</taxon>
    </lineage>
</organism>
<keyword evidence="3" id="KW-1185">Reference proteome</keyword>
<dbReference type="EMBL" id="JQCR01000002">
    <property type="protein sequence ID" value="KGE19783.1"/>
    <property type="molecule type" value="Genomic_DNA"/>
</dbReference>
<dbReference type="eggNOG" id="ENOG502ZVTE">
    <property type="taxonomic scope" value="Bacteria"/>
</dbReference>